<dbReference type="OMA" id="CCKEVMC"/>
<evidence type="ECO:0000259" key="2">
    <source>
        <dbReference type="PROSITE" id="PS50271"/>
    </source>
</evidence>
<accession>A0A8T2SPI1</accession>
<protein>
    <recommendedName>
        <fullName evidence="2">UBP-type domain-containing protein</fullName>
    </recommendedName>
</protein>
<dbReference type="PROSITE" id="PS50271">
    <property type="entry name" value="ZF_UBP"/>
    <property type="match status" value="1"/>
</dbReference>
<evidence type="ECO:0000256" key="1">
    <source>
        <dbReference type="PROSITE-ProRule" id="PRU00502"/>
    </source>
</evidence>
<proteinExistence type="predicted"/>
<dbReference type="AlphaFoldDB" id="A0A8T2SPI1"/>
<evidence type="ECO:0000313" key="4">
    <source>
        <dbReference type="Proteomes" id="UP000825935"/>
    </source>
</evidence>
<reference evidence="3" key="1">
    <citation type="submission" date="2021-08" db="EMBL/GenBank/DDBJ databases">
        <title>WGS assembly of Ceratopteris richardii.</title>
        <authorList>
            <person name="Marchant D.B."/>
            <person name="Chen G."/>
            <person name="Jenkins J."/>
            <person name="Shu S."/>
            <person name="Leebens-Mack J."/>
            <person name="Grimwood J."/>
            <person name="Schmutz J."/>
            <person name="Soltis P."/>
            <person name="Soltis D."/>
            <person name="Chen Z.-H."/>
        </authorList>
    </citation>
    <scope>NUCLEOTIDE SEQUENCE</scope>
    <source>
        <strain evidence="3">Whitten #5841</strain>
        <tissue evidence="3">Leaf</tissue>
    </source>
</reference>
<dbReference type="PANTHER" id="PTHR47665:SF1">
    <property type="entry name" value="HISTONE DEACETYLASE-LIKE PROTEIN"/>
    <property type="match status" value="1"/>
</dbReference>
<dbReference type="InterPro" id="IPR013083">
    <property type="entry name" value="Znf_RING/FYVE/PHD"/>
</dbReference>
<dbReference type="InterPro" id="IPR001607">
    <property type="entry name" value="Znf_UBP"/>
</dbReference>
<dbReference type="Pfam" id="PF02148">
    <property type="entry name" value="zf-UBP"/>
    <property type="match status" value="1"/>
</dbReference>
<dbReference type="Gene3D" id="3.30.40.10">
    <property type="entry name" value="Zinc/RING finger domain, C3HC4 (zinc finger)"/>
    <property type="match status" value="1"/>
</dbReference>
<dbReference type="OrthoDB" id="424012at2759"/>
<evidence type="ECO:0000313" key="3">
    <source>
        <dbReference type="EMBL" id="KAH7365881.1"/>
    </source>
</evidence>
<dbReference type="PANTHER" id="PTHR47665">
    <property type="entry name" value="HISTONE DEACETYLASE-LIKE PROTEIN"/>
    <property type="match status" value="1"/>
</dbReference>
<comment type="caution">
    <text evidence="3">The sequence shown here is derived from an EMBL/GenBank/DDBJ whole genome shotgun (WGS) entry which is preliminary data.</text>
</comment>
<keyword evidence="1" id="KW-0479">Metal-binding</keyword>
<dbReference type="GO" id="GO:0008270">
    <property type="term" value="F:zinc ion binding"/>
    <property type="evidence" value="ECO:0007669"/>
    <property type="project" value="UniProtKB-KW"/>
</dbReference>
<name>A0A8T2SPI1_CERRI</name>
<dbReference type="SUPFAM" id="SSF57850">
    <property type="entry name" value="RING/U-box"/>
    <property type="match status" value="1"/>
</dbReference>
<gene>
    <name evidence="3" type="ORF">KP509_18G051200</name>
</gene>
<dbReference type="Proteomes" id="UP000825935">
    <property type="component" value="Chromosome 18"/>
</dbReference>
<sequence length="136" mass="14807">MAASSSAATPSDMEGYSSGYVLPLTYCPHLPAELPFSPSSCPDLGMPCHRCGSFQENWVCLVCQIVGCGRYINGDMLAHSQSTDHAVAMSFSDLSVWCFKCDAYLDAEAIHQLRSIFTLIYTKKFGESPPQAHQSS</sequence>
<keyword evidence="1" id="KW-0863">Zinc-finger</keyword>
<dbReference type="EMBL" id="CM035423">
    <property type="protein sequence ID" value="KAH7365880.1"/>
    <property type="molecule type" value="Genomic_DNA"/>
</dbReference>
<dbReference type="SMART" id="SM00290">
    <property type="entry name" value="ZnF_UBP"/>
    <property type="match status" value="1"/>
</dbReference>
<feature type="domain" description="UBP-type" evidence="2">
    <location>
        <begin position="25"/>
        <end position="124"/>
    </location>
</feature>
<keyword evidence="1" id="KW-0862">Zinc</keyword>
<dbReference type="EMBL" id="CM035423">
    <property type="protein sequence ID" value="KAH7365881.1"/>
    <property type="molecule type" value="Genomic_DNA"/>
</dbReference>
<keyword evidence="4" id="KW-1185">Reference proteome</keyword>
<organism evidence="3 4">
    <name type="scientific">Ceratopteris richardii</name>
    <name type="common">Triangle waterfern</name>
    <dbReference type="NCBI Taxonomy" id="49495"/>
    <lineage>
        <taxon>Eukaryota</taxon>
        <taxon>Viridiplantae</taxon>
        <taxon>Streptophyta</taxon>
        <taxon>Embryophyta</taxon>
        <taxon>Tracheophyta</taxon>
        <taxon>Polypodiopsida</taxon>
        <taxon>Polypodiidae</taxon>
        <taxon>Polypodiales</taxon>
        <taxon>Pteridineae</taxon>
        <taxon>Pteridaceae</taxon>
        <taxon>Parkerioideae</taxon>
        <taxon>Ceratopteris</taxon>
    </lineage>
</organism>